<dbReference type="PATRIC" id="fig|1429438.4.peg.2818"/>
<dbReference type="HOGENOM" id="CLU_1172779_0_0_7"/>
<dbReference type="SUPFAM" id="SSF47240">
    <property type="entry name" value="Ferritin-like"/>
    <property type="match status" value="1"/>
</dbReference>
<protein>
    <recommendedName>
        <fullName evidence="3">Ferritin-like domain-containing protein</fullName>
    </recommendedName>
</protein>
<dbReference type="Gene3D" id="1.10.620.20">
    <property type="entry name" value="Ribonucleotide Reductase, subunit A"/>
    <property type="match status" value="1"/>
</dbReference>
<proteinExistence type="predicted"/>
<organism evidence="1 2">
    <name type="scientific">Entotheonella factor</name>
    <dbReference type="NCBI Taxonomy" id="1429438"/>
    <lineage>
        <taxon>Bacteria</taxon>
        <taxon>Pseudomonadati</taxon>
        <taxon>Nitrospinota/Tectimicrobiota group</taxon>
        <taxon>Candidatus Tectimicrobiota</taxon>
        <taxon>Candidatus Entotheonellia</taxon>
        <taxon>Candidatus Entotheonellales</taxon>
        <taxon>Candidatus Entotheonellaceae</taxon>
        <taxon>Candidatus Entotheonella</taxon>
    </lineage>
</organism>
<feature type="non-terminal residue" evidence="1">
    <location>
        <position position="1"/>
    </location>
</feature>
<evidence type="ECO:0000313" key="2">
    <source>
        <dbReference type="Proteomes" id="UP000019141"/>
    </source>
</evidence>
<gene>
    <name evidence="1" type="ORF">ETSY1_14140</name>
</gene>
<dbReference type="GO" id="GO:0016491">
    <property type="term" value="F:oxidoreductase activity"/>
    <property type="evidence" value="ECO:0007669"/>
    <property type="project" value="InterPro"/>
</dbReference>
<dbReference type="AlphaFoldDB" id="W4LNX1"/>
<reference evidence="1 2" key="1">
    <citation type="journal article" date="2014" name="Nature">
        <title>An environmental bacterial taxon with a large and distinct metabolic repertoire.</title>
        <authorList>
            <person name="Wilson M.C."/>
            <person name="Mori T."/>
            <person name="Ruckert C."/>
            <person name="Uria A.R."/>
            <person name="Helf M.J."/>
            <person name="Takada K."/>
            <person name="Gernert C."/>
            <person name="Steffens U.A."/>
            <person name="Heycke N."/>
            <person name="Schmitt S."/>
            <person name="Rinke C."/>
            <person name="Helfrich E.J."/>
            <person name="Brachmann A.O."/>
            <person name="Gurgui C."/>
            <person name="Wakimoto T."/>
            <person name="Kracht M."/>
            <person name="Crusemann M."/>
            <person name="Hentschel U."/>
            <person name="Abe I."/>
            <person name="Matsunaga S."/>
            <person name="Kalinowski J."/>
            <person name="Takeyama H."/>
            <person name="Piel J."/>
        </authorList>
    </citation>
    <scope>NUCLEOTIDE SEQUENCE [LARGE SCALE GENOMIC DNA]</scope>
    <source>
        <strain evidence="2">TSY1</strain>
    </source>
</reference>
<comment type="caution">
    <text evidence="1">The sequence shown here is derived from an EMBL/GenBank/DDBJ whole genome shotgun (WGS) entry which is preliminary data.</text>
</comment>
<accession>W4LNX1</accession>
<sequence length="236" mass="26913">LPKDIEHAMCQLATFFTEVEFIAGDVPGSWLGQVNNTYHETKLFMATQVMDEARHLEVFRKRALANGGGLGKCPREVEEGLKYIFDIGSFPQMLARLHLFGEGRVLTLFRMGEMIAQNEAEKAIFRLCAQDESRHVAFGCLQLRQLIKEDPDRIDEIHEALDSAEERTIELGATPEQLEPFLILLGGGEKHMDVGMEKFGVLRRKIVQEYLQRCHSIGINRQERCKLREAEDVNII</sequence>
<dbReference type="InterPro" id="IPR012348">
    <property type="entry name" value="RNR-like"/>
</dbReference>
<name>W4LNX1_ENTF1</name>
<evidence type="ECO:0000313" key="1">
    <source>
        <dbReference type="EMBL" id="ETW99667.1"/>
    </source>
</evidence>
<dbReference type="Proteomes" id="UP000019141">
    <property type="component" value="Unassembled WGS sequence"/>
</dbReference>
<dbReference type="EMBL" id="AZHW01000417">
    <property type="protein sequence ID" value="ETW99667.1"/>
    <property type="molecule type" value="Genomic_DNA"/>
</dbReference>
<evidence type="ECO:0008006" key="3">
    <source>
        <dbReference type="Google" id="ProtNLM"/>
    </source>
</evidence>
<dbReference type="InterPro" id="IPR009078">
    <property type="entry name" value="Ferritin-like_SF"/>
</dbReference>
<keyword evidence="2" id="KW-1185">Reference proteome</keyword>